<sequence>MEFFKSNLNEWKNVLNKFQDIFKEQGLSNSIQKNLEKKHQLNSTLIFTILKFIKTLLSNTNKNLSSFNLEQDILNFIYLGDEYLLLSLDIIRVFYSQVNFTDSFNYKKLKNQNSKKSWDLIVFESLFHFANPILFNSKSIPFTFLDSFHNEFNQNLKQKKYGKISFGFFVSDQNENQEELLQKMEIDFNEWKGSPVDHLQKLYSQNQEIDKFSEIILTNYFLFQNFQKDPNLFSQIRLKALRTLFSILPRNNIFVEQIKKNEPNLIQQLNDLILTEEKIDYKLRFLALDLLKEIFLHSSFETLIFSKIDFITPKETQSKKQTISEMIQSHSSKTNEIFKENFRISKWEIYLSRKNPWIFSPSTLITENINQKTLKLNKIIINTWYYLSIRNDQFASFLKDQNLPEKLIKIIESHLKLNVQKKQLNLMLFSNRQMMSYINCCFSLLSLFTSKFGNELKEKISKSFVPQIIQNIFKNQELCEKSHNLYIRVSALFL</sequence>
<dbReference type="AlphaFoldDB" id="A0A9Q0L8W5"/>
<reference evidence="1" key="1">
    <citation type="submission" date="2022-10" db="EMBL/GenBank/DDBJ databases">
        <title>Novel sulphate-reducing endosymbionts in the free-living metamonad Anaeramoeba.</title>
        <authorList>
            <person name="Jerlstrom-Hultqvist J."/>
            <person name="Cepicka I."/>
            <person name="Gallot-Lavallee L."/>
            <person name="Salas-Leiva D."/>
            <person name="Curtis B.A."/>
            <person name="Zahonova K."/>
            <person name="Pipaliya S."/>
            <person name="Dacks J."/>
            <person name="Roger A.J."/>
        </authorList>
    </citation>
    <scope>NUCLEOTIDE SEQUENCE</scope>
    <source>
        <strain evidence="1">BMAN</strain>
    </source>
</reference>
<keyword evidence="2" id="KW-1185">Reference proteome</keyword>
<dbReference type="Proteomes" id="UP001149090">
    <property type="component" value="Unassembled WGS sequence"/>
</dbReference>
<evidence type="ECO:0000313" key="1">
    <source>
        <dbReference type="EMBL" id="KAJ5067575.1"/>
    </source>
</evidence>
<comment type="caution">
    <text evidence="1">The sequence shown here is derived from an EMBL/GenBank/DDBJ whole genome shotgun (WGS) entry which is preliminary data.</text>
</comment>
<organism evidence="1 2">
    <name type="scientific">Anaeramoeba ignava</name>
    <name type="common">Anaerobic marine amoeba</name>
    <dbReference type="NCBI Taxonomy" id="1746090"/>
    <lineage>
        <taxon>Eukaryota</taxon>
        <taxon>Metamonada</taxon>
        <taxon>Anaeramoebidae</taxon>
        <taxon>Anaeramoeba</taxon>
    </lineage>
</organism>
<name>A0A9Q0L8W5_ANAIG</name>
<protein>
    <submittedName>
        <fullName evidence="1">Uncharacterized protein</fullName>
    </submittedName>
</protein>
<dbReference type="EMBL" id="JAPDFW010000125">
    <property type="protein sequence ID" value="KAJ5067575.1"/>
    <property type="molecule type" value="Genomic_DNA"/>
</dbReference>
<accession>A0A9Q0L8W5</accession>
<gene>
    <name evidence="1" type="ORF">M0811_02763</name>
</gene>
<proteinExistence type="predicted"/>
<evidence type="ECO:0000313" key="2">
    <source>
        <dbReference type="Proteomes" id="UP001149090"/>
    </source>
</evidence>